<keyword evidence="2" id="KW-1185">Reference proteome</keyword>
<comment type="caution">
    <text evidence="1">The sequence shown here is derived from an EMBL/GenBank/DDBJ whole genome shotgun (WGS) entry which is preliminary data.</text>
</comment>
<evidence type="ECO:0000313" key="1">
    <source>
        <dbReference type="EMBL" id="KAJ9060830.1"/>
    </source>
</evidence>
<protein>
    <submittedName>
        <fullName evidence="1">Uncharacterized protein</fullName>
    </submittedName>
</protein>
<organism evidence="1 2">
    <name type="scientific">Entomophthora muscae</name>
    <dbReference type="NCBI Taxonomy" id="34485"/>
    <lineage>
        <taxon>Eukaryota</taxon>
        <taxon>Fungi</taxon>
        <taxon>Fungi incertae sedis</taxon>
        <taxon>Zoopagomycota</taxon>
        <taxon>Entomophthoromycotina</taxon>
        <taxon>Entomophthoromycetes</taxon>
        <taxon>Entomophthorales</taxon>
        <taxon>Entomophthoraceae</taxon>
        <taxon>Entomophthora</taxon>
    </lineage>
</organism>
<evidence type="ECO:0000313" key="2">
    <source>
        <dbReference type="Proteomes" id="UP001165960"/>
    </source>
</evidence>
<dbReference type="EMBL" id="QTSX02005128">
    <property type="protein sequence ID" value="KAJ9060830.1"/>
    <property type="molecule type" value="Genomic_DNA"/>
</dbReference>
<accession>A0ACC2SEW0</accession>
<dbReference type="Proteomes" id="UP001165960">
    <property type="component" value="Unassembled WGS sequence"/>
</dbReference>
<sequence length="552" mass="62268">MTLWWLGLSLATVAHAAIVTYNFTITMEIPKSKCYTSPQILINGATPGPTIHVTDGDTLVINIFNRMAKEEFTMHYHGLHQRSTPFYDGVPDMTQTPVKPGKDYQQRIIIDQSGSYLYHSHTKLHATTALGALIIKEKTPPPFKYDEELLVFLTDRVFATRASGLNYMGHMSSGIWFNGAPGIADNNTRASNPACKTTMFVVEPNKVYRMRVISGTTLSYASFAIAGHMLEVVEAEGFYTTPVKLDKIPLHSGQRYSILLRTTNTARLDFRMHTHTMNKDGTTSLHGMTLLRYSAPAKPDRIGSNDRYSPSQMPYSDSRLTALGEVPLSGSRLPFDVDWPMDWRTTNLGERAASSLFTPLVPNPAPPPVRRLYYRVTHEEREPEETPRWFVNNVTIKHPAVNLIAEAYKNTTHAHDETNYRLEHLDGNQVIEVVIQNTVDMVGVCDNHPWHLHGHSFWDMGSGPGKFSLEETQAYSPSPILRDTFTFALNLPQSGLNHRDDCGWHAVRFRTDNPGLWIFHCHILQHLDYGMVVYFAEDPNNLPALPSDITNM</sequence>
<reference evidence="1" key="1">
    <citation type="submission" date="2022-04" db="EMBL/GenBank/DDBJ databases">
        <title>Genome of the entomopathogenic fungus Entomophthora muscae.</title>
        <authorList>
            <person name="Elya C."/>
            <person name="Lovett B.R."/>
            <person name="Lee E."/>
            <person name="Macias A.M."/>
            <person name="Hajek A.E."/>
            <person name="De Bivort B.L."/>
            <person name="Kasson M.T."/>
            <person name="De Fine Licht H.H."/>
            <person name="Stajich J.E."/>
        </authorList>
    </citation>
    <scope>NUCLEOTIDE SEQUENCE</scope>
    <source>
        <strain evidence="1">Berkeley</strain>
    </source>
</reference>
<proteinExistence type="predicted"/>
<name>A0ACC2SEW0_9FUNG</name>
<gene>
    <name evidence="1" type="ORF">DSO57_1026680</name>
</gene>